<evidence type="ECO:0000313" key="1">
    <source>
        <dbReference type="EMBL" id="KAA6313114.1"/>
    </source>
</evidence>
<dbReference type="Gene3D" id="2.60.40.1080">
    <property type="match status" value="1"/>
</dbReference>
<reference evidence="1" key="1">
    <citation type="submission" date="2019-03" db="EMBL/GenBank/DDBJ databases">
        <title>Single cell metagenomics reveals metabolic interactions within the superorganism composed of flagellate Streblomastix strix and complex community of Bacteroidetes bacteria on its surface.</title>
        <authorList>
            <person name="Treitli S.C."/>
            <person name="Kolisko M."/>
            <person name="Husnik F."/>
            <person name="Keeling P."/>
            <person name="Hampl V."/>
        </authorList>
    </citation>
    <scope>NUCLEOTIDE SEQUENCE</scope>
    <source>
        <strain evidence="1">STM</strain>
    </source>
</reference>
<proteinExistence type="predicted"/>
<protein>
    <submittedName>
        <fullName evidence="1">Uncharacterized protein</fullName>
    </submittedName>
</protein>
<gene>
    <name evidence="1" type="ORF">EZS27_036064</name>
</gene>
<name>A0A5J4PWV8_9ZZZZ</name>
<comment type="caution">
    <text evidence="1">The sequence shown here is derived from an EMBL/GenBank/DDBJ whole genome shotgun (WGS) entry which is preliminary data.</text>
</comment>
<dbReference type="EMBL" id="SNRY01006205">
    <property type="protein sequence ID" value="KAA6313114.1"/>
    <property type="molecule type" value="Genomic_DNA"/>
</dbReference>
<organism evidence="1">
    <name type="scientific">termite gut metagenome</name>
    <dbReference type="NCBI Taxonomy" id="433724"/>
    <lineage>
        <taxon>unclassified sequences</taxon>
        <taxon>metagenomes</taxon>
        <taxon>organismal metagenomes</taxon>
    </lineage>
</organism>
<accession>A0A5J4PWV8</accession>
<dbReference type="AlphaFoldDB" id="A0A5J4PWV8"/>
<sequence length="260" mass="27866">MKKLTILFLLLILTLPFTFTTCTEAETDNENQEELQELTLDKSEVSLLQGKTTTVNILTGNGEYKVTSSNESVANIFVSGNVITISATTQVDKAEAIIIVTDKKSKRATIDVKISKLFDLTLDKNSVALEVGSQNNNEVTITIKEGNSGYQTELLNNSAEFIAVDAANIESSGKFTIKAISEGSAHVKVTDSRSKEAIVEVTVTAFMGVTTNKTSISLTAVQESEVITVLTGNGNYKAIVSDPLIVKASVSMAASTTIVW</sequence>